<dbReference type="GO" id="GO:0006508">
    <property type="term" value="P:proteolysis"/>
    <property type="evidence" value="ECO:0007669"/>
    <property type="project" value="UniProtKB-KW"/>
</dbReference>
<dbReference type="STRING" id="1280953.HOC_03867"/>
<name>A0A059G9U0_9PROT</name>
<evidence type="ECO:0000256" key="5">
    <source>
        <dbReference type="ARBA" id="ARBA00022833"/>
    </source>
</evidence>
<evidence type="ECO:0000313" key="9">
    <source>
        <dbReference type="Proteomes" id="UP000024942"/>
    </source>
</evidence>
<evidence type="ECO:0000256" key="3">
    <source>
        <dbReference type="ARBA" id="ARBA00022723"/>
    </source>
</evidence>
<dbReference type="PATRIC" id="fig|1280953.3.peg.782"/>
<comment type="cofactor">
    <cofactor evidence="1">
        <name>Zn(2+)</name>
        <dbReference type="ChEBI" id="CHEBI:29105"/>
    </cofactor>
</comment>
<protein>
    <submittedName>
        <fullName evidence="8">M23 family peptidase</fullName>
    </submittedName>
</protein>
<keyword evidence="5" id="KW-0862">Zinc</keyword>
<keyword evidence="3" id="KW-0479">Metal-binding</keyword>
<evidence type="ECO:0000256" key="1">
    <source>
        <dbReference type="ARBA" id="ARBA00001947"/>
    </source>
</evidence>
<dbReference type="EMBL" id="ARYL01000004">
    <property type="protein sequence ID" value="KDA03586.1"/>
    <property type="molecule type" value="Genomic_DNA"/>
</dbReference>
<keyword evidence="9" id="KW-1185">Reference proteome</keyword>
<organism evidence="8 9">
    <name type="scientific">Hyphomonas oceanitis SCH89</name>
    <dbReference type="NCBI Taxonomy" id="1280953"/>
    <lineage>
        <taxon>Bacteria</taxon>
        <taxon>Pseudomonadati</taxon>
        <taxon>Pseudomonadota</taxon>
        <taxon>Alphaproteobacteria</taxon>
        <taxon>Hyphomonadales</taxon>
        <taxon>Hyphomonadaceae</taxon>
        <taxon>Hyphomonas</taxon>
    </lineage>
</organism>
<dbReference type="PANTHER" id="PTHR21666">
    <property type="entry name" value="PEPTIDASE-RELATED"/>
    <property type="match status" value="1"/>
</dbReference>
<dbReference type="eggNOG" id="COG0739">
    <property type="taxonomic scope" value="Bacteria"/>
</dbReference>
<dbReference type="PANTHER" id="PTHR21666:SF288">
    <property type="entry name" value="CELL DIVISION PROTEIN YTFB"/>
    <property type="match status" value="1"/>
</dbReference>
<dbReference type="SUPFAM" id="SSF51261">
    <property type="entry name" value="Duplicated hybrid motif"/>
    <property type="match status" value="1"/>
</dbReference>
<dbReference type="InterPro" id="IPR011055">
    <property type="entry name" value="Dup_hybrid_motif"/>
</dbReference>
<accession>A0A059G9U0</accession>
<sequence>MEKNTENEPPKVPHSKRNLSQGLKSLAVLFVLGSASAVAGLFMVDSSGQPTHGTADAATPLPLAVTLLSARDLAQPKILEHETGTLKPRETLTELVVSLGANHQDANGALQTLYSGDLLDARRLRPGLKAETYLDGDRLTALSIRAESDRSLLITRDQDGSWEATALNARLTPSYKRVAASINTSIYETARSLGAGDQQVVDFADAFAYDVDFQREIHPGDKFEIVYETYVDERGNPVKTGNVVFASLNGKALSRDFYRFTPSDDQTPDYYDSNGESATKFLMKTPINGARLSSSFGTRRHPISGYTRLHKGTDFAAPSGTPVFAAGNGVVVRANRYGTYGNFVKIKHANGYETAYAHLSRFGKGIKAGTRVRQGDIIAYVGSTGASTGPHLHYEVYIKGTAVNAMALKLPTGRKLAESPEILAEFAERKADIDHIRAESGAEFNQALLVSATTHQP</sequence>
<dbReference type="InterPro" id="IPR050570">
    <property type="entry name" value="Cell_wall_metabolism_enzyme"/>
</dbReference>
<reference evidence="8 9" key="1">
    <citation type="journal article" date="2014" name="Antonie Van Leeuwenhoek">
        <title>Hyphomonas beringensis sp. nov. and Hyphomonas chukchiensis sp. nov., isolated from surface seawater of the Bering Sea and Chukchi Sea.</title>
        <authorList>
            <person name="Li C."/>
            <person name="Lai Q."/>
            <person name="Li G."/>
            <person name="Dong C."/>
            <person name="Wang J."/>
            <person name="Liao Y."/>
            <person name="Shao Z."/>
        </authorList>
    </citation>
    <scope>NUCLEOTIDE SEQUENCE [LARGE SCALE GENOMIC DNA]</scope>
    <source>
        <strain evidence="8 9">SCH89</strain>
    </source>
</reference>
<keyword evidence="2" id="KW-0645">Protease</keyword>
<feature type="domain" description="M23ase beta-sheet core" evidence="7">
    <location>
        <begin position="309"/>
        <end position="404"/>
    </location>
</feature>
<evidence type="ECO:0000256" key="4">
    <source>
        <dbReference type="ARBA" id="ARBA00022801"/>
    </source>
</evidence>
<dbReference type="CDD" id="cd12797">
    <property type="entry name" value="M23_peptidase"/>
    <property type="match status" value="1"/>
</dbReference>
<evidence type="ECO:0000259" key="7">
    <source>
        <dbReference type="Pfam" id="PF01551"/>
    </source>
</evidence>
<dbReference type="AlphaFoldDB" id="A0A059G9U0"/>
<keyword evidence="6" id="KW-0482">Metalloprotease</keyword>
<keyword evidence="4" id="KW-0378">Hydrolase</keyword>
<dbReference type="InterPro" id="IPR016047">
    <property type="entry name" value="M23ase_b-sheet_dom"/>
</dbReference>
<gene>
    <name evidence="8" type="ORF">HOC_03867</name>
</gene>
<dbReference type="GO" id="GO:0004222">
    <property type="term" value="F:metalloendopeptidase activity"/>
    <property type="evidence" value="ECO:0007669"/>
    <property type="project" value="TreeGrafter"/>
</dbReference>
<dbReference type="Gene3D" id="3.10.450.350">
    <property type="match status" value="1"/>
</dbReference>
<dbReference type="FunFam" id="2.70.70.10:FF:000006">
    <property type="entry name" value="M23 family peptidase"/>
    <property type="match status" value="1"/>
</dbReference>
<evidence type="ECO:0000256" key="6">
    <source>
        <dbReference type="ARBA" id="ARBA00023049"/>
    </source>
</evidence>
<dbReference type="Gene3D" id="2.70.70.10">
    <property type="entry name" value="Glucose Permease (Domain IIA)"/>
    <property type="match status" value="1"/>
</dbReference>
<dbReference type="GO" id="GO:0046872">
    <property type="term" value="F:metal ion binding"/>
    <property type="evidence" value="ECO:0007669"/>
    <property type="project" value="UniProtKB-KW"/>
</dbReference>
<evidence type="ECO:0000256" key="2">
    <source>
        <dbReference type="ARBA" id="ARBA00022670"/>
    </source>
</evidence>
<comment type="caution">
    <text evidence="8">The sequence shown here is derived from an EMBL/GenBank/DDBJ whole genome shotgun (WGS) entry which is preliminary data.</text>
</comment>
<dbReference type="Proteomes" id="UP000024942">
    <property type="component" value="Unassembled WGS sequence"/>
</dbReference>
<proteinExistence type="predicted"/>
<dbReference type="Pfam" id="PF01551">
    <property type="entry name" value="Peptidase_M23"/>
    <property type="match status" value="1"/>
</dbReference>
<evidence type="ECO:0000313" key="8">
    <source>
        <dbReference type="EMBL" id="KDA03586.1"/>
    </source>
</evidence>